<accession>A0A347ZWN5</accession>
<evidence type="ECO:0008006" key="4">
    <source>
        <dbReference type="Google" id="ProtNLM"/>
    </source>
</evidence>
<keyword evidence="1" id="KW-0472">Membrane</keyword>
<keyword evidence="1" id="KW-1133">Transmembrane helix</keyword>
<reference evidence="2 3" key="1">
    <citation type="submission" date="2018-08" db="EMBL/GenBank/DDBJ databases">
        <title>Genomic Encyclopedia of Type Strains, Phase IV (KMG-IV): sequencing the most valuable type-strain genomes for metagenomic binning, comparative biology and taxonomic classification.</title>
        <authorList>
            <person name="Goeker M."/>
        </authorList>
    </citation>
    <scope>NUCLEOTIDE SEQUENCE [LARGE SCALE GENOMIC DNA]</scope>
    <source>
        <strain evidence="2 3">DSM 23923</strain>
    </source>
</reference>
<proteinExistence type="predicted"/>
<keyword evidence="1" id="KW-0812">Transmembrane</keyword>
<feature type="transmembrane region" description="Helical" evidence="1">
    <location>
        <begin position="32"/>
        <end position="53"/>
    </location>
</feature>
<protein>
    <recommendedName>
        <fullName evidence="4">DUF5668 domain-containing protein</fullName>
    </recommendedName>
</protein>
<name>A0A347ZWN5_9CHLR</name>
<feature type="transmembrane region" description="Helical" evidence="1">
    <location>
        <begin position="102"/>
        <end position="120"/>
    </location>
</feature>
<evidence type="ECO:0000313" key="3">
    <source>
        <dbReference type="Proteomes" id="UP000256388"/>
    </source>
</evidence>
<feature type="transmembrane region" description="Helical" evidence="1">
    <location>
        <begin position="126"/>
        <end position="144"/>
    </location>
</feature>
<dbReference type="OrthoDB" id="9994534at2"/>
<sequence length="148" mass="16580">MSEDHDFEEKDEKEMEMNHNHKAEENDALSTVVWAFILIWAGLVFLASNLNWFDQMGLVISNNWTWSFSRFGVWNLIALGTGAILLVEAAVRLLVPELRHNMGGALIGGIVLIGVGLGGWFSWSYLWPLILIAVGVNVLITGLSRKRE</sequence>
<dbReference type="AlphaFoldDB" id="A0A347ZWN5"/>
<evidence type="ECO:0000256" key="1">
    <source>
        <dbReference type="SAM" id="Phobius"/>
    </source>
</evidence>
<dbReference type="EMBL" id="QUMS01000005">
    <property type="protein sequence ID" value="REG05459.1"/>
    <property type="molecule type" value="Genomic_DNA"/>
</dbReference>
<dbReference type="Proteomes" id="UP000256388">
    <property type="component" value="Unassembled WGS sequence"/>
</dbReference>
<comment type="caution">
    <text evidence="2">The sequence shown here is derived from an EMBL/GenBank/DDBJ whole genome shotgun (WGS) entry which is preliminary data.</text>
</comment>
<gene>
    <name evidence="2" type="ORF">DFR64_2860</name>
</gene>
<feature type="transmembrane region" description="Helical" evidence="1">
    <location>
        <begin position="73"/>
        <end position="95"/>
    </location>
</feature>
<evidence type="ECO:0000313" key="2">
    <source>
        <dbReference type="EMBL" id="REG05459.1"/>
    </source>
</evidence>
<organism evidence="2 3">
    <name type="scientific">Pelolinea submarina</name>
    <dbReference type="NCBI Taxonomy" id="913107"/>
    <lineage>
        <taxon>Bacteria</taxon>
        <taxon>Bacillati</taxon>
        <taxon>Chloroflexota</taxon>
        <taxon>Anaerolineae</taxon>
        <taxon>Anaerolineales</taxon>
        <taxon>Anaerolineaceae</taxon>
        <taxon>Pelolinea</taxon>
    </lineage>
</organism>
<keyword evidence="3" id="KW-1185">Reference proteome</keyword>
<dbReference type="RefSeq" id="WP_116226118.1">
    <property type="nucleotide sequence ID" value="NZ_AP018437.1"/>
</dbReference>